<reference evidence="2" key="1">
    <citation type="submission" date="2021-05" db="EMBL/GenBank/DDBJ databases">
        <authorList>
            <person name="Alioto T."/>
            <person name="Alioto T."/>
            <person name="Gomez Garrido J."/>
        </authorList>
    </citation>
    <scope>NUCLEOTIDE SEQUENCE</scope>
</reference>
<protein>
    <submittedName>
        <fullName evidence="2">(northern house mosquito) hypothetical protein</fullName>
    </submittedName>
</protein>
<feature type="region of interest" description="Disordered" evidence="1">
    <location>
        <begin position="30"/>
        <end position="56"/>
    </location>
</feature>
<dbReference type="EMBL" id="HBUE01167219">
    <property type="protein sequence ID" value="CAG6513233.1"/>
    <property type="molecule type" value="Transcribed_RNA"/>
</dbReference>
<dbReference type="EMBL" id="HBUE01081745">
    <property type="protein sequence ID" value="CAG6477785.1"/>
    <property type="molecule type" value="Transcribed_RNA"/>
</dbReference>
<accession>A0A8D8J0F0</accession>
<dbReference type="EMBL" id="HBUE01272529">
    <property type="protein sequence ID" value="CAG6564695.1"/>
    <property type="molecule type" value="Transcribed_RNA"/>
</dbReference>
<organism evidence="2">
    <name type="scientific">Culex pipiens</name>
    <name type="common">House mosquito</name>
    <dbReference type="NCBI Taxonomy" id="7175"/>
    <lineage>
        <taxon>Eukaryota</taxon>
        <taxon>Metazoa</taxon>
        <taxon>Ecdysozoa</taxon>
        <taxon>Arthropoda</taxon>
        <taxon>Hexapoda</taxon>
        <taxon>Insecta</taxon>
        <taxon>Pterygota</taxon>
        <taxon>Neoptera</taxon>
        <taxon>Endopterygota</taxon>
        <taxon>Diptera</taxon>
        <taxon>Nematocera</taxon>
        <taxon>Culicoidea</taxon>
        <taxon>Culicidae</taxon>
        <taxon>Culicinae</taxon>
        <taxon>Culicini</taxon>
        <taxon>Culex</taxon>
        <taxon>Culex</taxon>
    </lineage>
</organism>
<dbReference type="EMBL" id="HBUE01167215">
    <property type="protein sequence ID" value="CAG6513228.1"/>
    <property type="molecule type" value="Transcribed_RNA"/>
</dbReference>
<dbReference type="AlphaFoldDB" id="A0A8D8J0F0"/>
<evidence type="ECO:0000313" key="2">
    <source>
        <dbReference type="EMBL" id="CAG6564695.1"/>
    </source>
</evidence>
<feature type="compositionally biased region" description="Basic and acidic residues" evidence="1">
    <location>
        <begin position="85"/>
        <end position="105"/>
    </location>
</feature>
<name>A0A8D8J0F0_CULPI</name>
<dbReference type="EMBL" id="HBUE01272533">
    <property type="protein sequence ID" value="CAG6564700.1"/>
    <property type="molecule type" value="Transcribed_RNA"/>
</dbReference>
<proteinExistence type="predicted"/>
<sequence length="203" mass="22856">MCGRQQNRHRRSVAISAVPYARHAANHCRHAKSAARSPDCLPQRDIRPAGSRSGPVGLYLPIAVRLGHVQREAIDGERGMPQSRNGDDSQAERQLPKHSSDGERRRAPKTTKVFDRRTTRSKHSSFQMARCNQSPGASGPRKGRGHTAVERFAVRIVRGHLHGPVCVRPDDLRLPHSVPPRWPELYRLHMVGAVRWRRQKAPP</sequence>
<feature type="compositionally biased region" description="Polar residues" evidence="1">
    <location>
        <begin position="124"/>
        <end position="136"/>
    </location>
</feature>
<evidence type="ECO:0000256" key="1">
    <source>
        <dbReference type="SAM" id="MobiDB-lite"/>
    </source>
</evidence>
<feature type="region of interest" description="Disordered" evidence="1">
    <location>
        <begin position="74"/>
        <end position="145"/>
    </location>
</feature>
<dbReference type="EMBL" id="HBUE01167218">
    <property type="protein sequence ID" value="CAG6513231.1"/>
    <property type="molecule type" value="Transcribed_RNA"/>
</dbReference>
<dbReference type="EMBL" id="HBUE01272532">
    <property type="protein sequence ID" value="CAG6564698.1"/>
    <property type="molecule type" value="Transcribed_RNA"/>
</dbReference>